<gene>
    <name evidence="2 3" type="primary">LOC115220992</name>
</gene>
<dbReference type="RefSeq" id="XP_036366341.1">
    <property type="nucleotide sequence ID" value="XM_036510448.1"/>
</dbReference>
<dbReference type="Pfam" id="PF06206">
    <property type="entry name" value="CpeT"/>
    <property type="match status" value="1"/>
</dbReference>
<dbReference type="RefSeq" id="XP_036366342.1">
    <property type="nucleotide sequence ID" value="XM_036510449.1"/>
</dbReference>
<reference evidence="2 3" key="1">
    <citation type="submission" date="2025-08" db="UniProtKB">
        <authorList>
            <consortium name="RefSeq"/>
        </authorList>
    </citation>
    <scope>IDENTIFICATION</scope>
</reference>
<sequence length="531" mass="61283">MAEFKRIICFIFLLITRVALASLRRDLRILARILPGEYSNLKQYHNDAYLSNAVPTRERHIFFWSRYTPIKLPSLDEDTTNFYVEHFMDKSIKPSQQKIYSFLLDPVQNSVRMEVYKLEGIGDIRNSRAARFQLHNMTSAELYSNRECDMFWRRLGMRTFAAATGPQCVANMKGEKDNVLNLVGRQVRILVSIVLTPTYINAQEGWYRVSDGSKITAIGVPYKLMKIKKIKQKLLAPTPRVTSSRGRRSRLHFGRSRKFQKDSPKLSNLYIGPWELRDLVSLAGALMSGHSVRYTVNLTNCFLVSGTTMDRLSFGDYVDTFEIFQDGKKKEITRLEFSHHKLIHSETGFVSIIKEVVVYSNSSVYVTVTYLQPPQSHIRKQGKWFCQLYDVIQRDGNLKFITEPHKDVIPIKRFTSLLSLLRKGRLVRMSVDYTTCAGARTKAISGGEITDYDVMESEKMIEVSMSRRLTYFRNYPRYVLNFVTFIFNNDGQVFVKATTMDASTYTPYTASKMYCNFGDADQAGSVKLFYQ</sequence>
<protein>
    <submittedName>
        <fullName evidence="2 3">Uncharacterized protein LOC115220992 isoform X1</fullName>
    </submittedName>
</protein>
<dbReference type="InterPro" id="IPR038672">
    <property type="entry name" value="CpcT/CpeT_sf"/>
</dbReference>
<evidence type="ECO:0000313" key="1">
    <source>
        <dbReference type="Proteomes" id="UP000515154"/>
    </source>
</evidence>
<dbReference type="AlphaFoldDB" id="A0A7E6FHI3"/>
<name>A0A7E6FHI3_9MOLL</name>
<organism evidence="1 3">
    <name type="scientific">Octopus sinensis</name>
    <name type="common">East Asian common octopus</name>
    <dbReference type="NCBI Taxonomy" id="2607531"/>
    <lineage>
        <taxon>Eukaryota</taxon>
        <taxon>Metazoa</taxon>
        <taxon>Spiralia</taxon>
        <taxon>Lophotrochozoa</taxon>
        <taxon>Mollusca</taxon>
        <taxon>Cephalopoda</taxon>
        <taxon>Coleoidea</taxon>
        <taxon>Octopodiformes</taxon>
        <taxon>Octopoda</taxon>
        <taxon>Incirrata</taxon>
        <taxon>Octopodidae</taxon>
        <taxon>Octopus</taxon>
    </lineage>
</organism>
<dbReference type="Proteomes" id="UP000515154">
    <property type="component" value="Linkage group LG17"/>
</dbReference>
<evidence type="ECO:0000313" key="3">
    <source>
        <dbReference type="RefSeq" id="XP_036366342.1"/>
    </source>
</evidence>
<evidence type="ECO:0000313" key="2">
    <source>
        <dbReference type="RefSeq" id="XP_036366341.1"/>
    </source>
</evidence>
<dbReference type="InterPro" id="IPR010404">
    <property type="entry name" value="CpcT/CpeT"/>
</dbReference>
<dbReference type="Gene3D" id="2.40.128.590">
    <property type="entry name" value="CpcT/CpeT domain"/>
    <property type="match status" value="1"/>
</dbReference>
<dbReference type="GO" id="GO:0016829">
    <property type="term" value="F:lyase activity"/>
    <property type="evidence" value="ECO:0007669"/>
    <property type="project" value="InterPro"/>
</dbReference>
<accession>A0A7E6FHI3</accession>
<proteinExistence type="predicted"/>
<keyword evidence="1" id="KW-1185">Reference proteome</keyword>